<accession>A0A6J7CV79</accession>
<reference evidence="1" key="1">
    <citation type="submission" date="2020-05" db="EMBL/GenBank/DDBJ databases">
        <authorList>
            <person name="Chiriac C."/>
            <person name="Salcher M."/>
            <person name="Ghai R."/>
            <person name="Kavagutti S V."/>
        </authorList>
    </citation>
    <scope>NUCLEOTIDE SEQUENCE</scope>
</reference>
<dbReference type="InterPro" id="IPR013785">
    <property type="entry name" value="Aldolase_TIM"/>
</dbReference>
<name>A0A6J7CV79_9ZZZZ</name>
<organism evidence="1">
    <name type="scientific">freshwater metagenome</name>
    <dbReference type="NCBI Taxonomy" id="449393"/>
    <lineage>
        <taxon>unclassified sequences</taxon>
        <taxon>metagenomes</taxon>
        <taxon>ecological metagenomes</taxon>
    </lineage>
</organism>
<gene>
    <name evidence="1" type="ORF">UFOPK3402_00199</name>
</gene>
<dbReference type="EMBL" id="CAFBLS010000014">
    <property type="protein sequence ID" value="CAB4860785.1"/>
    <property type="molecule type" value="Genomic_DNA"/>
</dbReference>
<dbReference type="Gene3D" id="3.20.20.70">
    <property type="entry name" value="Aldolase class I"/>
    <property type="match status" value="1"/>
</dbReference>
<dbReference type="SUPFAM" id="SSF51395">
    <property type="entry name" value="FMN-linked oxidoreductases"/>
    <property type="match status" value="1"/>
</dbReference>
<proteinExistence type="predicted"/>
<dbReference type="AlphaFoldDB" id="A0A6J7CV79"/>
<protein>
    <submittedName>
        <fullName evidence="1">Unannotated protein</fullName>
    </submittedName>
</protein>
<sequence length="129" mass="13944">MKPTLDLSHAGEARLPVRWIAILRPQLPGTSLALTSGVHRGTEVAKGLLAGADAVMATAELLRRGPGRAAELLRELDDWMLSHDYESVQQLKGSVAQHTAGDPAAFERAQYQQVLSAWQRPLWASSPPG</sequence>
<evidence type="ECO:0000313" key="1">
    <source>
        <dbReference type="EMBL" id="CAB4860785.1"/>
    </source>
</evidence>